<feature type="transmembrane region" description="Helical" evidence="11">
    <location>
        <begin position="191"/>
        <end position="211"/>
    </location>
</feature>
<evidence type="ECO:0000313" key="15">
    <source>
        <dbReference type="EMBL" id="MBV6530959.1"/>
    </source>
</evidence>
<dbReference type="EMBL" id="JABULY010000001">
    <property type="protein sequence ID" value="MBV6530959.1"/>
    <property type="molecule type" value="Genomic_DNA"/>
</dbReference>
<dbReference type="Gene3D" id="3.90.70.10">
    <property type="entry name" value="Cysteine proteinases"/>
    <property type="match status" value="1"/>
</dbReference>
<comment type="caution">
    <text evidence="16">The sequence shown here is derived from an EMBL/GenBank/DDBJ whole genome shotgun (WGS) entry which is preliminary data.</text>
</comment>
<proteinExistence type="predicted"/>
<feature type="compositionally biased region" description="Polar residues" evidence="10">
    <location>
        <begin position="711"/>
        <end position="729"/>
    </location>
</feature>
<dbReference type="GO" id="GO:0006508">
    <property type="term" value="P:proteolysis"/>
    <property type="evidence" value="ECO:0007669"/>
    <property type="project" value="InterPro"/>
</dbReference>
<evidence type="ECO:0000259" key="12">
    <source>
        <dbReference type="PROSITE" id="PS50893"/>
    </source>
</evidence>
<evidence type="ECO:0000259" key="14">
    <source>
        <dbReference type="PROSITE" id="PS50990"/>
    </source>
</evidence>
<keyword evidence="9 11" id="KW-0472">Membrane</keyword>
<dbReference type="FunFam" id="3.40.50.300:FF:000299">
    <property type="entry name" value="ABC transporter ATP-binding protein/permease"/>
    <property type="match status" value="1"/>
</dbReference>
<keyword evidence="5" id="KW-0547">Nucleotide-binding</keyword>
<dbReference type="GO" id="GO:0015421">
    <property type="term" value="F:ABC-type oligopeptide transporter activity"/>
    <property type="evidence" value="ECO:0007669"/>
    <property type="project" value="TreeGrafter"/>
</dbReference>
<dbReference type="Pfam" id="PF00664">
    <property type="entry name" value="ABC_membrane"/>
    <property type="match status" value="1"/>
</dbReference>
<dbReference type="GO" id="GO:0016887">
    <property type="term" value="F:ATP hydrolysis activity"/>
    <property type="evidence" value="ECO:0007669"/>
    <property type="project" value="InterPro"/>
</dbReference>
<dbReference type="Gene3D" id="1.20.1560.10">
    <property type="entry name" value="ABC transporter type 1, transmembrane domain"/>
    <property type="match status" value="1"/>
</dbReference>
<name>A0A949WM80_9PAST</name>
<keyword evidence="6" id="KW-0378">Hydrolase</keyword>
<dbReference type="AlphaFoldDB" id="A0A949WM80"/>
<keyword evidence="18" id="KW-1185">Reference proteome</keyword>
<dbReference type="PROSITE" id="PS50929">
    <property type="entry name" value="ABC_TM1F"/>
    <property type="match status" value="1"/>
</dbReference>
<dbReference type="RefSeq" id="WP_157402642.1">
    <property type="nucleotide sequence ID" value="NZ_JABULY010000001.1"/>
</dbReference>
<evidence type="ECO:0000256" key="7">
    <source>
        <dbReference type="ARBA" id="ARBA00022840"/>
    </source>
</evidence>
<gene>
    <name evidence="15" type="ORF">HT657_02145</name>
    <name evidence="16" type="ORF">HT672_04180</name>
</gene>
<dbReference type="InterPro" id="IPR017750">
    <property type="entry name" value="ATPase_T1SS"/>
</dbReference>
<feature type="transmembrane region" description="Helical" evidence="11">
    <location>
        <begin position="375"/>
        <end position="399"/>
    </location>
</feature>
<dbReference type="PANTHER" id="PTHR43394:SF1">
    <property type="entry name" value="ATP-BINDING CASSETTE SUB-FAMILY B MEMBER 10, MITOCHONDRIAL"/>
    <property type="match status" value="1"/>
</dbReference>
<dbReference type="CDD" id="cd18587">
    <property type="entry name" value="ABC_6TM_LapB_like"/>
    <property type="match status" value="1"/>
</dbReference>
<accession>A0A949WM80</accession>
<evidence type="ECO:0000256" key="9">
    <source>
        <dbReference type="ARBA" id="ARBA00023136"/>
    </source>
</evidence>
<dbReference type="SUPFAM" id="SSF90123">
    <property type="entry name" value="ABC transporter transmembrane region"/>
    <property type="match status" value="1"/>
</dbReference>
<dbReference type="InterPro" id="IPR036640">
    <property type="entry name" value="ABC1_TM_sf"/>
</dbReference>
<evidence type="ECO:0000256" key="6">
    <source>
        <dbReference type="ARBA" id="ARBA00022801"/>
    </source>
</evidence>
<reference evidence="16 18" key="1">
    <citation type="journal article" date="2021" name="Mol. Ecol.">
        <title>Polar bear-adapted Ursidibacter maritimus are remarkably conserved after generations in captivity.</title>
        <authorList>
            <person name="Espinosa-Gongora C."/>
            <person name="Hansen M.J."/>
            <person name="Bertelsen M.F."/>
            <person name="Bojesen A.M."/>
        </authorList>
    </citation>
    <scope>NUCLEOTIDE SEQUENCE</scope>
    <source>
        <strain evidence="16">Pb43105x</strain>
        <strain evidence="15 18">Pb43106</strain>
    </source>
</reference>
<evidence type="ECO:0000256" key="4">
    <source>
        <dbReference type="ARBA" id="ARBA00022692"/>
    </source>
</evidence>
<evidence type="ECO:0000313" key="17">
    <source>
        <dbReference type="Proteomes" id="UP000732858"/>
    </source>
</evidence>
<dbReference type="OrthoDB" id="6828292at2"/>
<dbReference type="InterPro" id="IPR027417">
    <property type="entry name" value="P-loop_NTPase"/>
</dbReference>
<dbReference type="SUPFAM" id="SSF52540">
    <property type="entry name" value="P-loop containing nucleoside triphosphate hydrolases"/>
    <property type="match status" value="1"/>
</dbReference>
<dbReference type="InterPro" id="IPR039421">
    <property type="entry name" value="Type_1_exporter"/>
</dbReference>
<feature type="domain" description="ABC transmembrane type-1" evidence="13">
    <location>
        <begin position="157"/>
        <end position="439"/>
    </location>
</feature>
<keyword evidence="7" id="KW-0067">ATP-binding</keyword>
<feature type="transmembrane region" description="Helical" evidence="11">
    <location>
        <begin position="153"/>
        <end position="179"/>
    </location>
</feature>
<dbReference type="Pfam" id="PF00005">
    <property type="entry name" value="ABC_tran"/>
    <property type="match status" value="1"/>
</dbReference>
<keyword evidence="4 11" id="KW-0812">Transmembrane</keyword>
<dbReference type="InterPro" id="IPR003439">
    <property type="entry name" value="ABC_transporter-like_ATP-bd"/>
</dbReference>
<evidence type="ECO:0000313" key="16">
    <source>
        <dbReference type="EMBL" id="MBV6546493.1"/>
    </source>
</evidence>
<dbReference type="GO" id="GO:0005524">
    <property type="term" value="F:ATP binding"/>
    <property type="evidence" value="ECO:0007669"/>
    <property type="project" value="UniProtKB-KW"/>
</dbReference>
<sequence>MESIIEHIALATQLLGSPVAKEALSAQIVRDKHQRINYSSLVELLRANGFENNISKRPLTNIPSLAVPVVVFLGGEEGAVITKIEGSGIEREYYIRQTDGMLKKVSHSELDEKYLGFCWFIKPKIIADVRSELPEYHLPKAWFWKVIWRFKPYYFQVILATFLINFLALVSSLYVMNVYDRVIPNKTYETLWVLSIGVILAITFEFIAKLIRGHLTDIAGKKADLIISSALFRRVMSIKLADKPASSGSYANNLRDFESVREFMTSASLLMLVDLPFLLLFVFVIWLIAGKLAIVPMILIPLVIIVGLLVQPKIAYYMTASMKESSQRQGLVVEAIEGIETLKVNNATSWAQQRWDRYTAKTASIQTKIKDLNNFVINFAVGMQQLNTVFLVLFGTYLIHSNIEGERITMGALIASVILSGRVLAPLSQIAGLAIRFQQAKVALSGINNIVERPIERIPERQYICLDRVEGNINFNNIAFKYGKDEHFVLEGINIEIKQGERVAILGKVGSGKTTLLNLASGLYEPIEGNITLDKVDIRQLDPNFLRSHIAQLPQSPRLFLGTLRDNLNLARQDNFSTDQELLVALRHFGLDSMVQNHPRGLDMPLGENGMGLSGGQKQLVALARMTLRNPKVVLLDEPTHSLDQNSENLVLNSLARWSVNRTLIVVTHRPQLLQIVDRIIVVDEGKIVIDGPKDRVLAYLKQQENHKNSEISASTRGIKVSTSSNNKP</sequence>
<comment type="subcellular location">
    <subcellularLocation>
        <location evidence="1">Cell membrane</location>
        <topology evidence="1">Multi-pass membrane protein</topology>
    </subcellularLocation>
</comment>
<evidence type="ECO:0000256" key="1">
    <source>
        <dbReference type="ARBA" id="ARBA00004651"/>
    </source>
</evidence>
<feature type="transmembrane region" description="Helical" evidence="11">
    <location>
        <begin position="269"/>
        <end position="288"/>
    </location>
</feature>
<evidence type="ECO:0000256" key="5">
    <source>
        <dbReference type="ARBA" id="ARBA00022741"/>
    </source>
</evidence>
<dbReference type="GeneID" id="65548458"/>
<evidence type="ECO:0000256" key="10">
    <source>
        <dbReference type="SAM" id="MobiDB-lite"/>
    </source>
</evidence>
<dbReference type="Proteomes" id="UP001196379">
    <property type="component" value="Unassembled WGS sequence"/>
</dbReference>
<dbReference type="Proteomes" id="UP000732858">
    <property type="component" value="Unassembled WGS sequence"/>
</dbReference>
<dbReference type="PROSITE" id="PS50990">
    <property type="entry name" value="PEPTIDASE_C39"/>
    <property type="match status" value="1"/>
</dbReference>
<dbReference type="InterPro" id="IPR011527">
    <property type="entry name" value="ABC1_TM_dom"/>
</dbReference>
<evidence type="ECO:0000256" key="2">
    <source>
        <dbReference type="ARBA" id="ARBA00022448"/>
    </source>
</evidence>
<dbReference type="Gene3D" id="3.40.50.300">
    <property type="entry name" value="P-loop containing nucleotide triphosphate hydrolases"/>
    <property type="match status" value="1"/>
</dbReference>
<dbReference type="GO" id="GO:0005886">
    <property type="term" value="C:plasma membrane"/>
    <property type="evidence" value="ECO:0007669"/>
    <property type="project" value="UniProtKB-SubCell"/>
</dbReference>
<feature type="region of interest" description="Disordered" evidence="10">
    <location>
        <begin position="709"/>
        <end position="729"/>
    </location>
</feature>
<dbReference type="InterPro" id="IPR003593">
    <property type="entry name" value="AAA+_ATPase"/>
</dbReference>
<feature type="transmembrane region" description="Helical" evidence="11">
    <location>
        <begin position="294"/>
        <end position="318"/>
    </location>
</feature>
<keyword evidence="3" id="KW-1003">Cell membrane</keyword>
<organism evidence="16 17">
    <name type="scientific">Ursidibacter maritimus</name>
    <dbReference type="NCBI Taxonomy" id="1331689"/>
    <lineage>
        <taxon>Bacteria</taxon>
        <taxon>Pseudomonadati</taxon>
        <taxon>Pseudomonadota</taxon>
        <taxon>Gammaproteobacteria</taxon>
        <taxon>Pasteurellales</taxon>
        <taxon>Pasteurellaceae</taxon>
        <taxon>Ursidibacter</taxon>
    </lineage>
</organism>
<feature type="domain" description="Peptidase C39" evidence="14">
    <location>
        <begin position="1"/>
        <end position="121"/>
    </location>
</feature>
<dbReference type="EMBL" id="JABUMC010000006">
    <property type="protein sequence ID" value="MBV6546493.1"/>
    <property type="molecule type" value="Genomic_DNA"/>
</dbReference>
<dbReference type="InterPro" id="IPR017871">
    <property type="entry name" value="ABC_transporter-like_CS"/>
</dbReference>
<dbReference type="InterPro" id="IPR005074">
    <property type="entry name" value="Peptidase_C39"/>
</dbReference>
<evidence type="ECO:0000313" key="18">
    <source>
        <dbReference type="Proteomes" id="UP001196379"/>
    </source>
</evidence>
<keyword evidence="8 11" id="KW-1133">Transmembrane helix</keyword>
<dbReference type="PROSITE" id="PS00211">
    <property type="entry name" value="ABC_TRANSPORTER_1"/>
    <property type="match status" value="1"/>
</dbReference>
<dbReference type="PANTHER" id="PTHR43394">
    <property type="entry name" value="ATP-DEPENDENT PERMEASE MDL1, MITOCHONDRIAL"/>
    <property type="match status" value="1"/>
</dbReference>
<evidence type="ECO:0000256" key="8">
    <source>
        <dbReference type="ARBA" id="ARBA00022989"/>
    </source>
</evidence>
<evidence type="ECO:0000256" key="11">
    <source>
        <dbReference type="SAM" id="Phobius"/>
    </source>
</evidence>
<dbReference type="PROSITE" id="PS50893">
    <property type="entry name" value="ABC_TRANSPORTER_2"/>
    <property type="match status" value="1"/>
</dbReference>
<keyword evidence="2" id="KW-0813">Transport</keyword>
<dbReference type="GO" id="GO:0008233">
    <property type="term" value="F:peptidase activity"/>
    <property type="evidence" value="ECO:0007669"/>
    <property type="project" value="InterPro"/>
</dbReference>
<protein>
    <submittedName>
        <fullName evidence="16">Type I secretion system permease/ATPase</fullName>
    </submittedName>
</protein>
<dbReference type="NCBIfam" id="TIGR03375">
    <property type="entry name" value="type_I_sec_LssB"/>
    <property type="match status" value="1"/>
</dbReference>
<evidence type="ECO:0000259" key="13">
    <source>
        <dbReference type="PROSITE" id="PS50929"/>
    </source>
</evidence>
<evidence type="ECO:0000256" key="3">
    <source>
        <dbReference type="ARBA" id="ARBA00022475"/>
    </source>
</evidence>
<feature type="domain" description="ABC transporter" evidence="12">
    <location>
        <begin position="473"/>
        <end position="710"/>
    </location>
</feature>
<dbReference type="SMART" id="SM00382">
    <property type="entry name" value="AAA"/>
    <property type="match status" value="1"/>
</dbReference>